<evidence type="ECO:0000259" key="4">
    <source>
        <dbReference type="PROSITE" id="PS01124"/>
    </source>
</evidence>
<gene>
    <name evidence="5" type="ORF">SAMN05444003_2805</name>
</gene>
<dbReference type="PROSITE" id="PS01124">
    <property type="entry name" value="HTH_ARAC_FAMILY_2"/>
    <property type="match status" value="1"/>
</dbReference>
<dbReference type="InterPro" id="IPR018060">
    <property type="entry name" value="HTH_AraC"/>
</dbReference>
<accession>A0A1M5S2S9</accession>
<proteinExistence type="predicted"/>
<keyword evidence="1" id="KW-0805">Transcription regulation</keyword>
<keyword evidence="3" id="KW-0804">Transcription</keyword>
<dbReference type="SUPFAM" id="SSF46689">
    <property type="entry name" value="Homeodomain-like"/>
    <property type="match status" value="1"/>
</dbReference>
<dbReference type="Pfam" id="PF02311">
    <property type="entry name" value="AraC_binding"/>
    <property type="match status" value="1"/>
</dbReference>
<dbReference type="PANTHER" id="PTHR43280">
    <property type="entry name" value="ARAC-FAMILY TRANSCRIPTIONAL REGULATOR"/>
    <property type="match status" value="1"/>
</dbReference>
<evidence type="ECO:0000256" key="2">
    <source>
        <dbReference type="ARBA" id="ARBA00023125"/>
    </source>
</evidence>
<dbReference type="STRING" id="1508389.SAMN05444003_2805"/>
<dbReference type="SMART" id="SM00342">
    <property type="entry name" value="HTH_ARAC"/>
    <property type="match status" value="1"/>
</dbReference>
<dbReference type="GO" id="GO:0043565">
    <property type="term" value="F:sequence-specific DNA binding"/>
    <property type="evidence" value="ECO:0007669"/>
    <property type="project" value="InterPro"/>
</dbReference>
<dbReference type="Gene3D" id="2.60.120.10">
    <property type="entry name" value="Jelly Rolls"/>
    <property type="match status" value="1"/>
</dbReference>
<name>A0A1M5S2S9_9RHOB</name>
<reference evidence="5 6" key="1">
    <citation type="submission" date="2016-11" db="EMBL/GenBank/DDBJ databases">
        <authorList>
            <person name="Jaros S."/>
            <person name="Januszkiewicz K."/>
            <person name="Wedrychowicz H."/>
        </authorList>
    </citation>
    <scope>NUCLEOTIDE SEQUENCE [LARGE SCALE GENOMIC DNA]</scope>
    <source>
        <strain evidence="5 6">DSM 28715</strain>
    </source>
</reference>
<dbReference type="InterPro" id="IPR009057">
    <property type="entry name" value="Homeodomain-like_sf"/>
</dbReference>
<protein>
    <submittedName>
        <fullName evidence="5">Transcriptional regulator, AraC family</fullName>
    </submittedName>
</protein>
<dbReference type="InterPro" id="IPR018062">
    <property type="entry name" value="HTH_AraC-typ_CS"/>
</dbReference>
<feature type="domain" description="HTH araC/xylS-type" evidence="4">
    <location>
        <begin position="195"/>
        <end position="264"/>
    </location>
</feature>
<dbReference type="GO" id="GO:0003700">
    <property type="term" value="F:DNA-binding transcription factor activity"/>
    <property type="evidence" value="ECO:0007669"/>
    <property type="project" value="InterPro"/>
</dbReference>
<evidence type="ECO:0000313" key="6">
    <source>
        <dbReference type="Proteomes" id="UP000184074"/>
    </source>
</evidence>
<organism evidence="5 6">
    <name type="scientific">Cognatiyoonia sediminum</name>
    <dbReference type="NCBI Taxonomy" id="1508389"/>
    <lineage>
        <taxon>Bacteria</taxon>
        <taxon>Pseudomonadati</taxon>
        <taxon>Pseudomonadota</taxon>
        <taxon>Alphaproteobacteria</taxon>
        <taxon>Rhodobacterales</taxon>
        <taxon>Paracoccaceae</taxon>
        <taxon>Cognatiyoonia</taxon>
    </lineage>
</organism>
<dbReference type="SUPFAM" id="SSF51182">
    <property type="entry name" value="RmlC-like cupins"/>
    <property type="match status" value="1"/>
</dbReference>
<keyword evidence="2" id="KW-0238">DNA-binding</keyword>
<dbReference type="Gene3D" id="1.10.10.60">
    <property type="entry name" value="Homeodomain-like"/>
    <property type="match status" value="1"/>
</dbReference>
<dbReference type="PROSITE" id="PS00041">
    <property type="entry name" value="HTH_ARAC_FAMILY_1"/>
    <property type="match status" value="1"/>
</dbReference>
<dbReference type="OrthoDB" id="252470at2"/>
<evidence type="ECO:0000256" key="1">
    <source>
        <dbReference type="ARBA" id="ARBA00023015"/>
    </source>
</evidence>
<sequence length="272" mass="30404">MVAVLNFKDICAKGEHVHFARTALTTARPNPLHSHDFFELFWVQNGQVRHHLPDSTETLTEGDLVLVPPGQEHGVQAKGEHSLLVSVSLDPEVVHQLVARHQNDLPDLTTLQFATIDSRDLASLNRAALRLERSNRGDLATEAFLLPILLAFAKKDVPQNIPSWLIDAMEAARNPEVFQNGSAGLVALTGKAHAHVSRTMRAQLGQSPSEFINDIRMTYAARQLVTDDEAVQTIAEQCGIPNMAHFHKLFRERHGTTPLKYRQKYQRDVIQP</sequence>
<dbReference type="RefSeq" id="WP_072902102.1">
    <property type="nucleotide sequence ID" value="NZ_FQXB01000005.1"/>
</dbReference>
<keyword evidence="6" id="KW-1185">Reference proteome</keyword>
<dbReference type="EMBL" id="FQXB01000005">
    <property type="protein sequence ID" value="SHH32273.1"/>
    <property type="molecule type" value="Genomic_DNA"/>
</dbReference>
<dbReference type="InterPro" id="IPR003313">
    <property type="entry name" value="AraC-bd"/>
</dbReference>
<dbReference type="Proteomes" id="UP000184074">
    <property type="component" value="Unassembled WGS sequence"/>
</dbReference>
<dbReference type="InterPro" id="IPR011051">
    <property type="entry name" value="RmlC_Cupin_sf"/>
</dbReference>
<dbReference type="PANTHER" id="PTHR43280:SF2">
    <property type="entry name" value="HTH-TYPE TRANSCRIPTIONAL REGULATOR EXSA"/>
    <property type="match status" value="1"/>
</dbReference>
<evidence type="ECO:0000313" key="5">
    <source>
        <dbReference type="EMBL" id="SHH32273.1"/>
    </source>
</evidence>
<dbReference type="InterPro" id="IPR014710">
    <property type="entry name" value="RmlC-like_jellyroll"/>
</dbReference>
<evidence type="ECO:0000256" key="3">
    <source>
        <dbReference type="ARBA" id="ARBA00023163"/>
    </source>
</evidence>
<dbReference type="Pfam" id="PF12833">
    <property type="entry name" value="HTH_18"/>
    <property type="match status" value="1"/>
</dbReference>
<dbReference type="AlphaFoldDB" id="A0A1M5S2S9"/>